<evidence type="ECO:0000259" key="3">
    <source>
        <dbReference type="PROSITE" id="PS50263"/>
    </source>
</evidence>
<dbReference type="PANTHER" id="PTHR28047:SF6">
    <property type="entry name" value="CN HYDROLASE DOMAIN-CONTAINING PROTEIN"/>
    <property type="match status" value="1"/>
</dbReference>
<comment type="similarity">
    <text evidence="1">Belongs to the HyuE racemase family.</text>
</comment>
<evidence type="ECO:0000256" key="1">
    <source>
        <dbReference type="ARBA" id="ARBA00038414"/>
    </source>
</evidence>
<feature type="compositionally biased region" description="Low complexity" evidence="2">
    <location>
        <begin position="341"/>
        <end position="365"/>
    </location>
</feature>
<organism evidence="4 5">
    <name type="scientific">Zasmidium cellare</name>
    <name type="common">Wine cellar mold</name>
    <name type="synonym">Racodium cellare</name>
    <dbReference type="NCBI Taxonomy" id="395010"/>
    <lineage>
        <taxon>Eukaryota</taxon>
        <taxon>Fungi</taxon>
        <taxon>Dikarya</taxon>
        <taxon>Ascomycota</taxon>
        <taxon>Pezizomycotina</taxon>
        <taxon>Dothideomycetes</taxon>
        <taxon>Dothideomycetidae</taxon>
        <taxon>Mycosphaerellales</taxon>
        <taxon>Mycosphaerellaceae</taxon>
        <taxon>Zasmidium</taxon>
    </lineage>
</organism>
<dbReference type="InterPro" id="IPR003010">
    <property type="entry name" value="C-N_Hydrolase"/>
</dbReference>
<evidence type="ECO:0000313" key="4">
    <source>
        <dbReference type="EMBL" id="KAK4495397.1"/>
    </source>
</evidence>
<dbReference type="SUPFAM" id="SSF56317">
    <property type="entry name" value="Carbon-nitrogen hydrolase"/>
    <property type="match status" value="1"/>
</dbReference>
<keyword evidence="5" id="KW-1185">Reference proteome</keyword>
<dbReference type="InterPro" id="IPR036526">
    <property type="entry name" value="C-N_Hydrolase_sf"/>
</dbReference>
<feature type="domain" description="CN hydrolase" evidence="3">
    <location>
        <begin position="5"/>
        <end position="293"/>
    </location>
</feature>
<name>A0ABR0E1T4_ZASCE</name>
<protein>
    <recommendedName>
        <fullName evidence="3">CN hydrolase domain-containing protein</fullName>
    </recommendedName>
</protein>
<dbReference type="Gene3D" id="3.60.110.10">
    <property type="entry name" value="Carbon-nitrogen hydrolase"/>
    <property type="match status" value="1"/>
</dbReference>
<reference evidence="4 5" key="1">
    <citation type="journal article" date="2023" name="G3 (Bethesda)">
        <title>A chromosome-level genome assembly of Zasmidium syzygii isolated from banana leaves.</title>
        <authorList>
            <person name="van Westerhoven A.C."/>
            <person name="Mehrabi R."/>
            <person name="Talebi R."/>
            <person name="Steentjes M.B.F."/>
            <person name="Corcolon B."/>
            <person name="Chong P.A."/>
            <person name="Kema G.H.J."/>
            <person name="Seidl M.F."/>
        </authorList>
    </citation>
    <scope>NUCLEOTIDE SEQUENCE [LARGE SCALE GENOMIC DNA]</scope>
    <source>
        <strain evidence="4 5">P124</strain>
    </source>
</reference>
<dbReference type="Proteomes" id="UP001305779">
    <property type="component" value="Unassembled WGS sequence"/>
</dbReference>
<dbReference type="Gene3D" id="3.40.50.12500">
    <property type="match status" value="1"/>
</dbReference>
<proteinExistence type="inferred from homology"/>
<sequence length="616" mass="66226">MARKIKIAAAQVGSVHRTSPREETLDRLLKLLDEAASQGAEVVLFPETTFTTFFPRYLIEDEAELESFFEHGDVATASNTKPLFDKARELEVDISVGFGEATDNGQHFNTSIYYHAKTGSILSKYRKIHLPGDFEPFKDPNAVNQLEKRYFLPGNLGFNAFRVPDLASNTEPIFGMMICNDRRWPEAWRSLGLQGVEVVLCGYNTAGFAPHLWGASTTQSPSDAEADALFHHKLTMQSNSYMNATFSVCAARCGMDDGNYNLIGGSCIVDPEGKILAEAQGKGDEVVVAEIDLEACRQGKTRTFDFERHRRVEHYGRIGGQTGVVEPARLATTANGGAAIRTGGTAANGETNATTATNTTTTTTASSSPSKKINILLLNPNSTPSMTQTCLHLAQPTLPPDVHLTPYTAPPTGPTAIESHFDAIFSASSTASHLLRDPNLPTYDAILIACYSPHPLIPLLREELEVPVMGIMQSSILFASVLGARYGLIATSQRSKGNHFMTLAHDTACAGVSSVDLGVLDLERLPAETVHAKMRAAAEELIAKGAEVLLLGCAGMSGMKEALEEAVQGRGVEVVDGVLAGVQVLSGVVRMGGRTAKGGVWRSSRAGRERRGDGFI</sequence>
<dbReference type="InterPro" id="IPR052186">
    <property type="entry name" value="Hydantoin_racemase-like"/>
</dbReference>
<dbReference type="PROSITE" id="PS50263">
    <property type="entry name" value="CN_HYDROLASE"/>
    <property type="match status" value="1"/>
</dbReference>
<dbReference type="PANTHER" id="PTHR28047">
    <property type="entry name" value="PROTEIN DCG1"/>
    <property type="match status" value="1"/>
</dbReference>
<dbReference type="Pfam" id="PF00795">
    <property type="entry name" value="CN_hydrolase"/>
    <property type="match status" value="1"/>
</dbReference>
<dbReference type="InterPro" id="IPR015942">
    <property type="entry name" value="Asp/Glu/hydantoin_racemase"/>
</dbReference>
<dbReference type="EMBL" id="JAXOVC010000012">
    <property type="protein sequence ID" value="KAK4495397.1"/>
    <property type="molecule type" value="Genomic_DNA"/>
</dbReference>
<dbReference type="InterPro" id="IPR053714">
    <property type="entry name" value="Iso_Racemase_Enz_sf"/>
</dbReference>
<gene>
    <name evidence="4" type="ORF">PRZ48_013728</name>
</gene>
<evidence type="ECO:0000256" key="2">
    <source>
        <dbReference type="SAM" id="MobiDB-lite"/>
    </source>
</evidence>
<comment type="caution">
    <text evidence="4">The sequence shown here is derived from an EMBL/GenBank/DDBJ whole genome shotgun (WGS) entry which is preliminary data.</text>
</comment>
<feature type="region of interest" description="Disordered" evidence="2">
    <location>
        <begin position="341"/>
        <end position="369"/>
    </location>
</feature>
<evidence type="ECO:0000313" key="5">
    <source>
        <dbReference type="Proteomes" id="UP001305779"/>
    </source>
</evidence>
<dbReference type="Pfam" id="PF01177">
    <property type="entry name" value="Asp_Glu_race"/>
    <property type="match status" value="1"/>
</dbReference>
<accession>A0ABR0E1T4</accession>